<proteinExistence type="predicted"/>
<reference evidence="5 6" key="1">
    <citation type="submission" date="2020-08" db="EMBL/GenBank/DDBJ databases">
        <title>Functional genomics of gut bacteria from endangered species of beetles.</title>
        <authorList>
            <person name="Carlos-Shanley C."/>
        </authorList>
    </citation>
    <scope>NUCLEOTIDE SEQUENCE [LARGE SCALE GENOMIC DNA]</scope>
    <source>
        <strain evidence="5 6">S00151</strain>
    </source>
</reference>
<keyword evidence="6" id="KW-1185">Reference proteome</keyword>
<dbReference type="PROSITE" id="PS00622">
    <property type="entry name" value="HTH_LUXR_1"/>
    <property type="match status" value="1"/>
</dbReference>
<dbReference type="SUPFAM" id="SSF46894">
    <property type="entry name" value="C-terminal effector domain of the bipartite response regulators"/>
    <property type="match status" value="1"/>
</dbReference>
<dbReference type="SUPFAM" id="SSF55785">
    <property type="entry name" value="PYP-like sensor domain (PAS domain)"/>
    <property type="match status" value="1"/>
</dbReference>
<dbReference type="InterPro" id="IPR000792">
    <property type="entry name" value="Tscrpt_reg_LuxR_C"/>
</dbReference>
<dbReference type="PRINTS" id="PR00038">
    <property type="entry name" value="HTHLUXR"/>
</dbReference>
<comment type="caution">
    <text evidence="5">The sequence shown here is derived from an EMBL/GenBank/DDBJ whole genome shotgun (WGS) entry which is preliminary data.</text>
</comment>
<evidence type="ECO:0000313" key="6">
    <source>
        <dbReference type="Proteomes" id="UP000592180"/>
    </source>
</evidence>
<dbReference type="GO" id="GO:0006355">
    <property type="term" value="P:regulation of DNA-templated transcription"/>
    <property type="evidence" value="ECO:0007669"/>
    <property type="project" value="InterPro"/>
</dbReference>
<dbReference type="Gene3D" id="3.30.450.20">
    <property type="entry name" value="PAS domain"/>
    <property type="match status" value="1"/>
</dbReference>
<organism evidence="5 6">
    <name type="scientific">Chryseobacterium defluvii</name>
    <dbReference type="NCBI Taxonomy" id="160396"/>
    <lineage>
        <taxon>Bacteria</taxon>
        <taxon>Pseudomonadati</taxon>
        <taxon>Bacteroidota</taxon>
        <taxon>Flavobacteriia</taxon>
        <taxon>Flavobacteriales</taxon>
        <taxon>Weeksellaceae</taxon>
        <taxon>Chryseobacterium group</taxon>
        <taxon>Chryseobacterium</taxon>
    </lineage>
</organism>
<dbReference type="CDD" id="cd06170">
    <property type="entry name" value="LuxR_C_like"/>
    <property type="match status" value="1"/>
</dbReference>
<protein>
    <submittedName>
        <fullName evidence="5">DNA-binding CsgD family transcriptional regulator</fullName>
    </submittedName>
</protein>
<evidence type="ECO:0000256" key="1">
    <source>
        <dbReference type="ARBA" id="ARBA00023015"/>
    </source>
</evidence>
<feature type="domain" description="HTH luxR-type" evidence="4">
    <location>
        <begin position="191"/>
        <end position="256"/>
    </location>
</feature>
<accession>A0A840KE34</accession>
<dbReference type="PANTHER" id="PTHR44688:SF16">
    <property type="entry name" value="DNA-BINDING TRANSCRIPTIONAL ACTIVATOR DEVR_DOSR"/>
    <property type="match status" value="1"/>
</dbReference>
<evidence type="ECO:0000256" key="3">
    <source>
        <dbReference type="ARBA" id="ARBA00023163"/>
    </source>
</evidence>
<dbReference type="AlphaFoldDB" id="A0A840KE34"/>
<dbReference type="PANTHER" id="PTHR44688">
    <property type="entry name" value="DNA-BINDING TRANSCRIPTIONAL ACTIVATOR DEVR_DOSR"/>
    <property type="match status" value="1"/>
</dbReference>
<name>A0A840KE34_9FLAO</name>
<dbReference type="SMART" id="SM00421">
    <property type="entry name" value="HTH_LUXR"/>
    <property type="match status" value="1"/>
</dbReference>
<dbReference type="EMBL" id="JACHLE010000001">
    <property type="protein sequence ID" value="MBB4805800.1"/>
    <property type="molecule type" value="Genomic_DNA"/>
</dbReference>
<dbReference type="GO" id="GO:0003677">
    <property type="term" value="F:DNA binding"/>
    <property type="evidence" value="ECO:0007669"/>
    <property type="project" value="UniProtKB-KW"/>
</dbReference>
<keyword evidence="2 5" id="KW-0238">DNA-binding</keyword>
<evidence type="ECO:0000256" key="2">
    <source>
        <dbReference type="ARBA" id="ARBA00023125"/>
    </source>
</evidence>
<keyword evidence="1" id="KW-0805">Transcription regulation</keyword>
<dbReference type="PROSITE" id="PS50043">
    <property type="entry name" value="HTH_LUXR_2"/>
    <property type="match status" value="1"/>
</dbReference>
<dbReference type="Gene3D" id="1.10.10.10">
    <property type="entry name" value="Winged helix-like DNA-binding domain superfamily/Winged helix DNA-binding domain"/>
    <property type="match status" value="1"/>
</dbReference>
<dbReference type="InterPro" id="IPR036388">
    <property type="entry name" value="WH-like_DNA-bd_sf"/>
</dbReference>
<dbReference type="InterPro" id="IPR016032">
    <property type="entry name" value="Sig_transdc_resp-reg_C-effctor"/>
</dbReference>
<evidence type="ECO:0000313" key="5">
    <source>
        <dbReference type="EMBL" id="MBB4805800.1"/>
    </source>
</evidence>
<evidence type="ECO:0000259" key="4">
    <source>
        <dbReference type="PROSITE" id="PS50043"/>
    </source>
</evidence>
<sequence>MKNYNDKLLISARKLWKTLIHNKSFIGGELLAERIEQYKKMLNIFQVGEYYYMLFDLVYGEVASVSNEVTNVLGYEPEVLSSQILLDSIHPNEKDFFLNIEEKITSFLNSIPVEDYQYYKFQYDVRLKTKSGQYKRILVQYLMADYDDHNIYHSFHIHTDISHIKPEGASCFSIIGIEDRPSYYNIQNLNLQKSFDLFTKREREILKEIIEGKTTLQIAKKLFISHYTVNAHRRNIMEKAEVNTPLELVSKSIKEGWI</sequence>
<keyword evidence="3" id="KW-0804">Transcription</keyword>
<gene>
    <name evidence="5" type="ORF">HNP38_001072</name>
</gene>
<dbReference type="Proteomes" id="UP000592180">
    <property type="component" value="Unassembled WGS sequence"/>
</dbReference>
<dbReference type="RefSeq" id="WP_228460944.1">
    <property type="nucleotide sequence ID" value="NZ_JACHLE010000001.1"/>
</dbReference>
<dbReference type="Pfam" id="PF00196">
    <property type="entry name" value="GerE"/>
    <property type="match status" value="1"/>
</dbReference>
<dbReference type="InterPro" id="IPR035965">
    <property type="entry name" value="PAS-like_dom_sf"/>
</dbReference>